<dbReference type="HOGENOM" id="CLU_1225921_0_0_1"/>
<dbReference type="PANTHER" id="PTHR46600">
    <property type="entry name" value="THAP DOMAIN-CONTAINING"/>
    <property type="match status" value="1"/>
</dbReference>
<proteinExistence type="predicted"/>
<dbReference type="KEGG" id="dse:6613850"/>
<gene>
    <name evidence="7" type="primary">Dsec\GM10690</name>
    <name evidence="7" type="ORF">Dsec_GM10690</name>
</gene>
<keyword evidence="8" id="KW-1185">Reference proteome</keyword>
<evidence type="ECO:0000256" key="5">
    <source>
        <dbReference type="PROSITE-ProRule" id="PRU00309"/>
    </source>
</evidence>
<name>B4I3R3_DROSE</name>
<evidence type="ECO:0000256" key="2">
    <source>
        <dbReference type="ARBA" id="ARBA00022771"/>
    </source>
</evidence>
<dbReference type="OrthoDB" id="8948150at2759"/>
<dbReference type="InterPro" id="IPR006612">
    <property type="entry name" value="THAP_Znf"/>
</dbReference>
<keyword evidence="2 5" id="KW-0863">Zinc-finger</keyword>
<evidence type="ECO:0000313" key="8">
    <source>
        <dbReference type="Proteomes" id="UP000001292"/>
    </source>
</evidence>
<reference evidence="7 8" key="1">
    <citation type="journal article" date="2007" name="Nature">
        <title>Evolution of genes and genomes on the Drosophila phylogeny.</title>
        <authorList>
            <consortium name="Drosophila 12 Genomes Consortium"/>
            <person name="Clark A.G."/>
            <person name="Eisen M.B."/>
            <person name="Smith D.R."/>
            <person name="Bergman C.M."/>
            <person name="Oliver B."/>
            <person name="Markow T.A."/>
            <person name="Kaufman T.C."/>
            <person name="Kellis M."/>
            <person name="Gelbart W."/>
            <person name="Iyer V.N."/>
            <person name="Pollard D.A."/>
            <person name="Sackton T.B."/>
            <person name="Larracuente A.M."/>
            <person name="Singh N.D."/>
            <person name="Abad J.P."/>
            <person name="Abt D.N."/>
            <person name="Adryan B."/>
            <person name="Aguade M."/>
            <person name="Akashi H."/>
            <person name="Anderson W.W."/>
            <person name="Aquadro C.F."/>
            <person name="Ardell D.H."/>
            <person name="Arguello R."/>
            <person name="Artieri C.G."/>
            <person name="Barbash D.A."/>
            <person name="Barker D."/>
            <person name="Barsanti P."/>
            <person name="Batterham P."/>
            <person name="Batzoglou S."/>
            <person name="Begun D."/>
            <person name="Bhutkar A."/>
            <person name="Blanco E."/>
            <person name="Bosak S.A."/>
            <person name="Bradley R.K."/>
            <person name="Brand A.D."/>
            <person name="Brent M.R."/>
            <person name="Brooks A.N."/>
            <person name="Brown R.H."/>
            <person name="Butlin R.K."/>
            <person name="Caggese C."/>
            <person name="Calvi B.R."/>
            <person name="Bernardo de Carvalho A."/>
            <person name="Caspi A."/>
            <person name="Castrezana S."/>
            <person name="Celniker S.E."/>
            <person name="Chang J.L."/>
            <person name="Chapple C."/>
            <person name="Chatterji S."/>
            <person name="Chinwalla A."/>
            <person name="Civetta A."/>
            <person name="Clifton S.W."/>
            <person name="Comeron J.M."/>
            <person name="Costello J.C."/>
            <person name="Coyne J.A."/>
            <person name="Daub J."/>
            <person name="David R.G."/>
            <person name="Delcher A.L."/>
            <person name="Delehaunty K."/>
            <person name="Do C.B."/>
            <person name="Ebling H."/>
            <person name="Edwards K."/>
            <person name="Eickbush T."/>
            <person name="Evans J.D."/>
            <person name="Filipski A."/>
            <person name="Findeiss S."/>
            <person name="Freyhult E."/>
            <person name="Fulton L."/>
            <person name="Fulton R."/>
            <person name="Garcia A.C."/>
            <person name="Gardiner A."/>
            <person name="Garfield D.A."/>
            <person name="Garvin B.E."/>
            <person name="Gibson G."/>
            <person name="Gilbert D."/>
            <person name="Gnerre S."/>
            <person name="Godfrey J."/>
            <person name="Good R."/>
            <person name="Gotea V."/>
            <person name="Gravely B."/>
            <person name="Greenberg A.J."/>
            <person name="Griffiths-Jones S."/>
            <person name="Gross S."/>
            <person name="Guigo R."/>
            <person name="Gustafson E.A."/>
            <person name="Haerty W."/>
            <person name="Hahn M.W."/>
            <person name="Halligan D.L."/>
            <person name="Halpern A.L."/>
            <person name="Halter G.M."/>
            <person name="Han M.V."/>
            <person name="Heger A."/>
            <person name="Hillier L."/>
            <person name="Hinrichs A.S."/>
            <person name="Holmes I."/>
            <person name="Hoskins R.A."/>
            <person name="Hubisz M.J."/>
            <person name="Hultmark D."/>
            <person name="Huntley M.A."/>
            <person name="Jaffe D.B."/>
            <person name="Jagadeeshan S."/>
            <person name="Jeck W.R."/>
            <person name="Johnson J."/>
            <person name="Jones C.D."/>
            <person name="Jordan W.C."/>
            <person name="Karpen G.H."/>
            <person name="Kataoka E."/>
            <person name="Keightley P.D."/>
            <person name="Kheradpour P."/>
            <person name="Kirkness E.F."/>
            <person name="Koerich L.B."/>
            <person name="Kristiansen K."/>
            <person name="Kudrna D."/>
            <person name="Kulathinal R.J."/>
            <person name="Kumar S."/>
            <person name="Kwok R."/>
            <person name="Lander E."/>
            <person name="Langley C.H."/>
            <person name="Lapoint R."/>
            <person name="Lazzaro B.P."/>
            <person name="Lee S.J."/>
            <person name="Levesque L."/>
            <person name="Li R."/>
            <person name="Lin C.F."/>
            <person name="Lin M.F."/>
            <person name="Lindblad-Toh K."/>
            <person name="Llopart A."/>
            <person name="Long M."/>
            <person name="Low L."/>
            <person name="Lozovsky E."/>
            <person name="Lu J."/>
            <person name="Luo M."/>
            <person name="Machado C.A."/>
            <person name="Makalowski W."/>
            <person name="Marzo M."/>
            <person name="Matsuda M."/>
            <person name="Matzkin L."/>
            <person name="McAllister B."/>
            <person name="McBride C.S."/>
            <person name="McKernan B."/>
            <person name="McKernan K."/>
            <person name="Mendez-Lago M."/>
            <person name="Minx P."/>
            <person name="Mollenhauer M.U."/>
            <person name="Montooth K."/>
            <person name="Mount S.M."/>
            <person name="Mu X."/>
            <person name="Myers E."/>
            <person name="Negre B."/>
            <person name="Newfeld S."/>
            <person name="Nielsen R."/>
            <person name="Noor M.A."/>
            <person name="O'Grady P."/>
            <person name="Pachter L."/>
            <person name="Papaceit M."/>
            <person name="Parisi M.J."/>
            <person name="Parisi M."/>
            <person name="Parts L."/>
            <person name="Pedersen J.S."/>
            <person name="Pesole G."/>
            <person name="Phillippy A.M."/>
            <person name="Ponting C.P."/>
            <person name="Pop M."/>
            <person name="Porcelli D."/>
            <person name="Powell J.R."/>
            <person name="Prohaska S."/>
            <person name="Pruitt K."/>
            <person name="Puig M."/>
            <person name="Quesneville H."/>
            <person name="Ram K.R."/>
            <person name="Rand D."/>
            <person name="Rasmussen M.D."/>
            <person name="Reed L.K."/>
            <person name="Reenan R."/>
            <person name="Reily A."/>
            <person name="Remington K.A."/>
            <person name="Rieger T.T."/>
            <person name="Ritchie M.G."/>
            <person name="Robin C."/>
            <person name="Rogers Y.H."/>
            <person name="Rohde C."/>
            <person name="Rozas J."/>
            <person name="Rubenfield M.J."/>
            <person name="Ruiz A."/>
            <person name="Russo S."/>
            <person name="Salzberg S.L."/>
            <person name="Sanchez-Gracia A."/>
            <person name="Saranga D.J."/>
            <person name="Sato H."/>
            <person name="Schaeffer S.W."/>
            <person name="Schatz M.C."/>
            <person name="Schlenke T."/>
            <person name="Schwartz R."/>
            <person name="Segarra C."/>
            <person name="Singh R.S."/>
            <person name="Sirot L."/>
            <person name="Sirota M."/>
            <person name="Sisneros N.B."/>
            <person name="Smith C.D."/>
            <person name="Smith T.F."/>
            <person name="Spieth J."/>
            <person name="Stage D.E."/>
            <person name="Stark A."/>
            <person name="Stephan W."/>
            <person name="Strausberg R.L."/>
            <person name="Strempel S."/>
            <person name="Sturgill D."/>
            <person name="Sutton G."/>
            <person name="Sutton G.G."/>
            <person name="Tao W."/>
            <person name="Teichmann S."/>
            <person name="Tobari Y.N."/>
            <person name="Tomimura Y."/>
            <person name="Tsolas J.M."/>
            <person name="Valente V.L."/>
            <person name="Venter E."/>
            <person name="Venter J.C."/>
            <person name="Vicario S."/>
            <person name="Vieira F.G."/>
            <person name="Vilella A.J."/>
            <person name="Villasante A."/>
            <person name="Walenz B."/>
            <person name="Wang J."/>
            <person name="Wasserman M."/>
            <person name="Watts T."/>
            <person name="Wilson D."/>
            <person name="Wilson R.K."/>
            <person name="Wing R.A."/>
            <person name="Wolfner M.F."/>
            <person name="Wong A."/>
            <person name="Wong G.K."/>
            <person name="Wu C.I."/>
            <person name="Wu G."/>
            <person name="Yamamoto D."/>
            <person name="Yang H.P."/>
            <person name="Yang S.P."/>
            <person name="Yorke J.A."/>
            <person name="Yoshida K."/>
            <person name="Zdobnov E."/>
            <person name="Zhang P."/>
            <person name="Zhang Y."/>
            <person name="Zimin A.V."/>
            <person name="Baldwin J."/>
            <person name="Abdouelleil A."/>
            <person name="Abdulkadir J."/>
            <person name="Abebe A."/>
            <person name="Abera B."/>
            <person name="Abreu J."/>
            <person name="Acer S.C."/>
            <person name="Aftuck L."/>
            <person name="Alexander A."/>
            <person name="An P."/>
            <person name="Anderson E."/>
            <person name="Anderson S."/>
            <person name="Arachi H."/>
            <person name="Azer M."/>
            <person name="Bachantsang P."/>
            <person name="Barry A."/>
            <person name="Bayul T."/>
            <person name="Berlin A."/>
            <person name="Bessette D."/>
            <person name="Bloom T."/>
            <person name="Blye J."/>
            <person name="Boguslavskiy L."/>
            <person name="Bonnet C."/>
            <person name="Boukhgalter B."/>
            <person name="Bourzgui I."/>
            <person name="Brown A."/>
            <person name="Cahill P."/>
            <person name="Channer S."/>
            <person name="Cheshatsang Y."/>
            <person name="Chuda L."/>
            <person name="Citroen M."/>
            <person name="Collymore A."/>
            <person name="Cooke P."/>
            <person name="Costello M."/>
            <person name="D'Aco K."/>
            <person name="Daza R."/>
            <person name="De Haan G."/>
            <person name="DeGray S."/>
            <person name="DeMaso C."/>
            <person name="Dhargay N."/>
            <person name="Dooley K."/>
            <person name="Dooley E."/>
            <person name="Doricent M."/>
            <person name="Dorje P."/>
            <person name="Dorjee K."/>
            <person name="Dupes A."/>
            <person name="Elong R."/>
            <person name="Falk J."/>
            <person name="Farina A."/>
            <person name="Faro S."/>
            <person name="Ferguson D."/>
            <person name="Fisher S."/>
            <person name="Foley C.D."/>
            <person name="Franke A."/>
            <person name="Friedrich D."/>
            <person name="Gadbois L."/>
            <person name="Gearin G."/>
            <person name="Gearin C.R."/>
            <person name="Giannoukos G."/>
            <person name="Goode T."/>
            <person name="Graham J."/>
            <person name="Grandbois E."/>
            <person name="Grewal S."/>
            <person name="Gyaltsen K."/>
            <person name="Hafez N."/>
            <person name="Hagos B."/>
            <person name="Hall J."/>
            <person name="Henson C."/>
            <person name="Hollinger A."/>
            <person name="Honan T."/>
            <person name="Huard M.D."/>
            <person name="Hughes L."/>
            <person name="Hurhula B."/>
            <person name="Husby M.E."/>
            <person name="Kamat A."/>
            <person name="Kanga B."/>
            <person name="Kashin S."/>
            <person name="Khazanovich D."/>
            <person name="Kisner P."/>
            <person name="Lance K."/>
            <person name="Lara M."/>
            <person name="Lee W."/>
            <person name="Lennon N."/>
            <person name="Letendre F."/>
            <person name="LeVine R."/>
            <person name="Lipovsky A."/>
            <person name="Liu X."/>
            <person name="Liu J."/>
            <person name="Liu S."/>
            <person name="Lokyitsang T."/>
            <person name="Lokyitsang Y."/>
            <person name="Lubonja R."/>
            <person name="Lui A."/>
            <person name="MacDonald P."/>
            <person name="Magnisalis V."/>
            <person name="Maru K."/>
            <person name="Matthews C."/>
            <person name="McCusker W."/>
            <person name="McDonough S."/>
            <person name="Mehta T."/>
            <person name="Meldrim J."/>
            <person name="Meneus L."/>
            <person name="Mihai O."/>
            <person name="Mihalev A."/>
            <person name="Mihova T."/>
            <person name="Mittelman R."/>
            <person name="Mlenga V."/>
            <person name="Montmayeur A."/>
            <person name="Mulrain L."/>
            <person name="Navidi A."/>
            <person name="Naylor J."/>
            <person name="Negash T."/>
            <person name="Nguyen T."/>
            <person name="Nguyen N."/>
            <person name="Nicol R."/>
            <person name="Norbu C."/>
            <person name="Norbu N."/>
            <person name="Novod N."/>
            <person name="O'Neill B."/>
            <person name="Osman S."/>
            <person name="Markiewicz E."/>
            <person name="Oyono O.L."/>
            <person name="Patti C."/>
            <person name="Phunkhang P."/>
            <person name="Pierre F."/>
            <person name="Priest M."/>
            <person name="Raghuraman S."/>
            <person name="Rege F."/>
            <person name="Reyes R."/>
            <person name="Rise C."/>
            <person name="Rogov P."/>
            <person name="Ross K."/>
            <person name="Ryan E."/>
            <person name="Settipalli S."/>
            <person name="Shea T."/>
            <person name="Sherpa N."/>
            <person name="Shi L."/>
            <person name="Shih D."/>
            <person name="Sparrow T."/>
            <person name="Spaulding J."/>
            <person name="Stalker J."/>
            <person name="Stange-Thomann N."/>
            <person name="Stavropoulos S."/>
            <person name="Stone C."/>
            <person name="Strader C."/>
            <person name="Tesfaye S."/>
            <person name="Thomson T."/>
            <person name="Thoulutsang Y."/>
            <person name="Thoulutsang D."/>
            <person name="Topham K."/>
            <person name="Topping I."/>
            <person name="Tsamla T."/>
            <person name="Vassiliev H."/>
            <person name="Vo A."/>
            <person name="Wangchuk T."/>
            <person name="Wangdi T."/>
            <person name="Weiand M."/>
            <person name="Wilkinson J."/>
            <person name="Wilson A."/>
            <person name="Yadav S."/>
            <person name="Young G."/>
            <person name="Yu Q."/>
            <person name="Zembek L."/>
            <person name="Zhong D."/>
            <person name="Zimmer A."/>
            <person name="Zwirko Z."/>
            <person name="Jaffe D.B."/>
            <person name="Alvarez P."/>
            <person name="Brockman W."/>
            <person name="Butler J."/>
            <person name="Chin C."/>
            <person name="Gnerre S."/>
            <person name="Grabherr M."/>
            <person name="Kleber M."/>
            <person name="Mauceli E."/>
            <person name="MacCallum I."/>
        </authorList>
    </citation>
    <scope>NUCLEOTIDE SEQUENCE [LARGE SCALE GENOMIC DNA]</scope>
    <source>
        <strain evidence="8">Rob3c / Tucson 14021-0248.25</strain>
    </source>
</reference>
<dbReference type="PhylomeDB" id="B4I3R3"/>
<evidence type="ECO:0000256" key="4">
    <source>
        <dbReference type="ARBA" id="ARBA00023125"/>
    </source>
</evidence>
<accession>B4I3R3</accession>
<dbReference type="SMART" id="SM00692">
    <property type="entry name" value="DM3"/>
    <property type="match status" value="1"/>
</dbReference>
<keyword evidence="3" id="KW-0862">Zinc</keyword>
<dbReference type="Proteomes" id="UP000001292">
    <property type="component" value="Unassembled WGS sequence"/>
</dbReference>
<dbReference type="SMART" id="SM00980">
    <property type="entry name" value="THAP"/>
    <property type="match status" value="1"/>
</dbReference>
<dbReference type="EMBL" id="CH480821">
    <property type="protein sequence ID" value="EDW54856.1"/>
    <property type="molecule type" value="Genomic_DNA"/>
</dbReference>
<evidence type="ECO:0000259" key="6">
    <source>
        <dbReference type="PROSITE" id="PS50950"/>
    </source>
</evidence>
<feature type="domain" description="THAP-type" evidence="6">
    <location>
        <begin position="1"/>
        <end position="86"/>
    </location>
</feature>
<dbReference type="STRING" id="7238.B4I3R3"/>
<dbReference type="SUPFAM" id="SSF57716">
    <property type="entry name" value="Glucocorticoid receptor-like (DNA-binding domain)"/>
    <property type="match status" value="1"/>
</dbReference>
<organism evidence="8">
    <name type="scientific">Drosophila sechellia</name>
    <name type="common">Fruit fly</name>
    <dbReference type="NCBI Taxonomy" id="7238"/>
    <lineage>
        <taxon>Eukaryota</taxon>
        <taxon>Metazoa</taxon>
        <taxon>Ecdysozoa</taxon>
        <taxon>Arthropoda</taxon>
        <taxon>Hexapoda</taxon>
        <taxon>Insecta</taxon>
        <taxon>Pterygota</taxon>
        <taxon>Neoptera</taxon>
        <taxon>Endopterygota</taxon>
        <taxon>Diptera</taxon>
        <taxon>Brachycera</taxon>
        <taxon>Muscomorpha</taxon>
        <taxon>Ephydroidea</taxon>
        <taxon>Drosophilidae</taxon>
        <taxon>Drosophila</taxon>
        <taxon>Sophophora</taxon>
    </lineage>
</organism>
<evidence type="ECO:0000256" key="1">
    <source>
        <dbReference type="ARBA" id="ARBA00022723"/>
    </source>
</evidence>
<keyword evidence="4 5" id="KW-0238">DNA-binding</keyword>
<keyword evidence="1" id="KW-0479">Metal-binding</keyword>
<dbReference type="AlphaFoldDB" id="B4I3R3"/>
<evidence type="ECO:0000256" key="3">
    <source>
        <dbReference type="ARBA" id="ARBA00022833"/>
    </source>
</evidence>
<evidence type="ECO:0000313" key="7">
    <source>
        <dbReference type="EMBL" id="EDW54856.1"/>
    </source>
</evidence>
<dbReference type="GO" id="GO:0043565">
    <property type="term" value="F:sequence-specific DNA binding"/>
    <property type="evidence" value="ECO:0007669"/>
    <property type="project" value="InterPro"/>
</dbReference>
<dbReference type="Pfam" id="PF05485">
    <property type="entry name" value="THAP"/>
    <property type="match status" value="1"/>
</dbReference>
<dbReference type="OMA" id="EQYVQMS"/>
<dbReference type="GO" id="GO:0008270">
    <property type="term" value="F:zinc ion binding"/>
    <property type="evidence" value="ECO:0007669"/>
    <property type="project" value="UniProtKB-KW"/>
</dbReference>
<dbReference type="PANTHER" id="PTHR46600:SF11">
    <property type="entry name" value="THAP DOMAIN-CONTAINING PROTEIN 10"/>
    <property type="match status" value="1"/>
</dbReference>
<dbReference type="InterPro" id="IPR026516">
    <property type="entry name" value="THAP1/10"/>
</dbReference>
<protein>
    <submittedName>
        <fullName evidence="7">GM10690</fullName>
    </submittedName>
</protein>
<dbReference type="PROSITE" id="PS50950">
    <property type="entry name" value="ZF_THAP"/>
    <property type="match status" value="1"/>
</dbReference>
<sequence length="231" mass="26586">MTTRSCAYKDCEYCYVGHENALTKGRTLFAFPKQPHRARIWHENGQVHPKIPHSQLFMCSLHFDRKFISSSKNRTLLVGEAVPYPYEESSTKPEEEPQQVASTSHESYYINLSDDELSINNVDTTSITTTLKKDLDIVHDSPPQKRPKESSIVIALEEAVKTEPKSNAGRVRAEPDNIDTTEVSVFNFKGQEYVQMSMEYYLEEKRKMAELLQDYRNALRSIKTHVSHLDL</sequence>